<feature type="modified residue" description="4-aspartylphosphate" evidence="1">
    <location>
        <position position="54"/>
    </location>
</feature>
<evidence type="ECO:0000259" key="2">
    <source>
        <dbReference type="PROSITE" id="PS50110"/>
    </source>
</evidence>
<protein>
    <submittedName>
        <fullName evidence="3">LytR/AlgR family response regulator transcription factor</fullName>
    </submittedName>
</protein>
<evidence type="ECO:0000313" key="3">
    <source>
        <dbReference type="EMBL" id="MFH6984242.1"/>
    </source>
</evidence>
<evidence type="ECO:0000313" key="4">
    <source>
        <dbReference type="Proteomes" id="UP001610063"/>
    </source>
</evidence>
<reference evidence="3 4" key="1">
    <citation type="journal article" date="2013" name="Int. J. Syst. Evol. Microbiol.">
        <title>Marinoscillum luteum sp. nov., isolated from marine sediment.</title>
        <authorList>
            <person name="Cha I.T."/>
            <person name="Park S.J."/>
            <person name="Kim S.J."/>
            <person name="Kim J.G."/>
            <person name="Jung M.Y."/>
            <person name="Shin K.S."/>
            <person name="Kwon K.K."/>
            <person name="Yang S.H."/>
            <person name="Seo Y.S."/>
            <person name="Rhee S.K."/>
        </authorList>
    </citation>
    <scope>NUCLEOTIDE SEQUENCE [LARGE SCALE GENOMIC DNA]</scope>
    <source>
        <strain evidence="3 4">KCTC 23939</strain>
    </source>
</reference>
<evidence type="ECO:0000256" key="1">
    <source>
        <dbReference type="PROSITE-ProRule" id="PRU00169"/>
    </source>
</evidence>
<keyword evidence="1" id="KW-0597">Phosphoprotein</keyword>
<dbReference type="EMBL" id="JBIPKE010000017">
    <property type="protein sequence ID" value="MFH6984242.1"/>
    <property type="molecule type" value="Genomic_DNA"/>
</dbReference>
<dbReference type="RefSeq" id="WP_395417628.1">
    <property type="nucleotide sequence ID" value="NZ_JBIPKE010000017.1"/>
</dbReference>
<proteinExistence type="predicted"/>
<dbReference type="InterPro" id="IPR011006">
    <property type="entry name" value="CheY-like_superfamily"/>
</dbReference>
<gene>
    <name evidence="3" type="ORF">ACHKAR_12375</name>
</gene>
<accession>A0ABW7N9D1</accession>
<dbReference type="SMART" id="SM00448">
    <property type="entry name" value="REC"/>
    <property type="match status" value="1"/>
</dbReference>
<dbReference type="Pfam" id="PF00072">
    <property type="entry name" value="Response_reg"/>
    <property type="match status" value="1"/>
</dbReference>
<feature type="domain" description="Response regulatory" evidence="2">
    <location>
        <begin position="3"/>
        <end position="117"/>
    </location>
</feature>
<organism evidence="3 4">
    <name type="scientific">Marinoscillum luteum</name>
    <dbReference type="NCBI Taxonomy" id="861051"/>
    <lineage>
        <taxon>Bacteria</taxon>
        <taxon>Pseudomonadati</taxon>
        <taxon>Bacteroidota</taxon>
        <taxon>Cytophagia</taxon>
        <taxon>Cytophagales</taxon>
        <taxon>Reichenbachiellaceae</taxon>
        <taxon>Marinoscillum</taxon>
    </lineage>
</organism>
<dbReference type="Gene3D" id="3.40.50.2300">
    <property type="match status" value="1"/>
</dbReference>
<keyword evidence="4" id="KW-1185">Reference proteome</keyword>
<dbReference type="PROSITE" id="PS50110">
    <property type="entry name" value="RESPONSE_REGULATORY"/>
    <property type="match status" value="1"/>
</dbReference>
<dbReference type="Proteomes" id="UP001610063">
    <property type="component" value="Unassembled WGS sequence"/>
</dbReference>
<sequence>MIKCLAIDDDPLFLKMLMVLFNDIKSAELIATYNNPVEGMMATVKSKPDVLLLDLEMPYLDGFEALETLDVPPKVIVISGHLNQPRNTAIPISRYISKSEVQSAMMLEAAIKEVMGV</sequence>
<dbReference type="SUPFAM" id="SSF52172">
    <property type="entry name" value="CheY-like"/>
    <property type="match status" value="1"/>
</dbReference>
<comment type="caution">
    <text evidence="3">The sequence shown here is derived from an EMBL/GenBank/DDBJ whole genome shotgun (WGS) entry which is preliminary data.</text>
</comment>
<dbReference type="InterPro" id="IPR001789">
    <property type="entry name" value="Sig_transdc_resp-reg_receiver"/>
</dbReference>
<name>A0ABW7N9D1_9BACT</name>